<keyword evidence="1" id="KW-1133">Transmembrane helix</keyword>
<evidence type="ECO:0000256" key="1">
    <source>
        <dbReference type="SAM" id="Phobius"/>
    </source>
</evidence>
<feature type="transmembrane region" description="Helical" evidence="1">
    <location>
        <begin position="38"/>
        <end position="59"/>
    </location>
</feature>
<gene>
    <name evidence="2" type="ORF">ACFO4N_06470</name>
</gene>
<accession>A0ABV9GJB2</accession>
<dbReference type="Proteomes" id="UP001596022">
    <property type="component" value="Unassembled WGS sequence"/>
</dbReference>
<feature type="transmembrane region" description="Helical" evidence="1">
    <location>
        <begin position="79"/>
        <end position="99"/>
    </location>
</feature>
<dbReference type="RefSeq" id="WP_376845366.1">
    <property type="nucleotide sequence ID" value="NZ_JBHSFW010000001.1"/>
</dbReference>
<protein>
    <submittedName>
        <fullName evidence="2">YuiB family protein</fullName>
    </submittedName>
</protein>
<name>A0ABV9GJB2_9BACL</name>
<keyword evidence="3" id="KW-1185">Reference proteome</keyword>
<proteinExistence type="predicted"/>
<keyword evidence="1" id="KW-0812">Transmembrane</keyword>
<evidence type="ECO:0000313" key="3">
    <source>
        <dbReference type="Proteomes" id="UP001596022"/>
    </source>
</evidence>
<comment type="caution">
    <text evidence="2">The sequence shown here is derived from an EMBL/GenBank/DDBJ whole genome shotgun (WGS) entry which is preliminary data.</text>
</comment>
<reference evidence="3" key="1">
    <citation type="journal article" date="2019" name="Int. J. Syst. Evol. Microbiol.">
        <title>The Global Catalogue of Microorganisms (GCM) 10K type strain sequencing project: providing services to taxonomists for standard genome sequencing and annotation.</title>
        <authorList>
            <consortium name="The Broad Institute Genomics Platform"/>
            <consortium name="The Broad Institute Genome Sequencing Center for Infectious Disease"/>
            <person name="Wu L."/>
            <person name="Ma J."/>
        </authorList>
    </citation>
    <scope>NUCLEOTIDE SEQUENCE [LARGE SCALE GENOMIC DNA]</scope>
    <source>
        <strain evidence="3">CGMCC 1.16306</strain>
    </source>
</reference>
<sequence length="107" mass="12111">MAISWPQLILSILLFAVLFFGIGFIINMLLKTTWLVPILYPFIMIIMIDKVSIFDYFTHPSATFSEVGERIMSLAPSDITVLLMGFVGAVISAITIKTLRKRGYEMF</sequence>
<feature type="transmembrane region" description="Helical" evidence="1">
    <location>
        <begin position="6"/>
        <end position="26"/>
    </location>
</feature>
<keyword evidence="1" id="KW-0472">Membrane</keyword>
<evidence type="ECO:0000313" key="2">
    <source>
        <dbReference type="EMBL" id="MFC4618374.1"/>
    </source>
</evidence>
<dbReference type="EMBL" id="JBHSFW010000001">
    <property type="protein sequence ID" value="MFC4618374.1"/>
    <property type="molecule type" value="Genomic_DNA"/>
</dbReference>
<organism evidence="2 3">
    <name type="scientific">Camelliibacillus cellulosilyticus</name>
    <dbReference type="NCBI Taxonomy" id="2174486"/>
    <lineage>
        <taxon>Bacteria</taxon>
        <taxon>Bacillati</taxon>
        <taxon>Bacillota</taxon>
        <taxon>Bacilli</taxon>
        <taxon>Bacillales</taxon>
        <taxon>Sporolactobacillaceae</taxon>
        <taxon>Camelliibacillus</taxon>
    </lineage>
</organism>
<dbReference type="InterPro" id="IPR025917">
    <property type="entry name" value="YuiB"/>
</dbReference>
<dbReference type="Pfam" id="PF14068">
    <property type="entry name" value="YuiB"/>
    <property type="match status" value="1"/>
</dbReference>